<proteinExistence type="predicted"/>
<sequence length="53" mass="6194">MRIVFIINTYNALDSFFKQEIEHLLILSKLYFVTTVERIIISASRMFNKGVIG</sequence>
<gene>
    <name evidence="1" type="ORF">NCTC9149_00356</name>
</gene>
<organism evidence="1 2">
    <name type="scientific">Klebsiella grimontii</name>
    <dbReference type="NCBI Taxonomy" id="2058152"/>
    <lineage>
        <taxon>Bacteria</taxon>
        <taxon>Pseudomonadati</taxon>
        <taxon>Pseudomonadota</taxon>
        <taxon>Gammaproteobacteria</taxon>
        <taxon>Enterobacterales</taxon>
        <taxon>Enterobacteriaceae</taxon>
        <taxon>Klebsiella/Raoultella group</taxon>
        <taxon>Klebsiella</taxon>
    </lineage>
</organism>
<dbReference type="AlphaFoldDB" id="A0A7H4NV11"/>
<dbReference type="EMBL" id="UGMX01000002">
    <property type="protein sequence ID" value="STW04026.1"/>
    <property type="molecule type" value="Genomic_DNA"/>
</dbReference>
<accession>A0A7H4NV11</accession>
<reference evidence="1 2" key="1">
    <citation type="submission" date="2018-06" db="EMBL/GenBank/DDBJ databases">
        <authorList>
            <consortium name="Pathogen Informatics"/>
            <person name="Doyle S."/>
        </authorList>
    </citation>
    <scope>NUCLEOTIDE SEQUENCE [LARGE SCALE GENOMIC DNA]</scope>
    <source>
        <strain evidence="1 2">NCTC9149</strain>
    </source>
</reference>
<evidence type="ECO:0000313" key="1">
    <source>
        <dbReference type="EMBL" id="STW04026.1"/>
    </source>
</evidence>
<evidence type="ECO:0000313" key="2">
    <source>
        <dbReference type="Proteomes" id="UP000254571"/>
    </source>
</evidence>
<comment type="caution">
    <text evidence="1">The sequence shown here is derived from an EMBL/GenBank/DDBJ whole genome shotgun (WGS) entry which is preliminary data.</text>
</comment>
<name>A0A7H4NV11_9ENTR</name>
<protein>
    <submittedName>
        <fullName evidence="1">Uncharacterized protein</fullName>
    </submittedName>
</protein>
<dbReference type="Proteomes" id="UP000254571">
    <property type="component" value="Unassembled WGS sequence"/>
</dbReference>